<name>A0A0A9FDJ0_ARUDO</name>
<dbReference type="AlphaFoldDB" id="A0A0A9FDJ0"/>
<evidence type="ECO:0000313" key="1">
    <source>
        <dbReference type="EMBL" id="JAE11080.1"/>
    </source>
</evidence>
<dbReference type="EMBL" id="GBRH01186816">
    <property type="protein sequence ID" value="JAE11080.1"/>
    <property type="molecule type" value="Transcribed_RNA"/>
</dbReference>
<accession>A0A0A9FDJ0</accession>
<sequence length="23" mass="2546">MPTMARPAALGLWMTRSLPVAFQ</sequence>
<organism evidence="1">
    <name type="scientific">Arundo donax</name>
    <name type="common">Giant reed</name>
    <name type="synonym">Donax arundinaceus</name>
    <dbReference type="NCBI Taxonomy" id="35708"/>
    <lineage>
        <taxon>Eukaryota</taxon>
        <taxon>Viridiplantae</taxon>
        <taxon>Streptophyta</taxon>
        <taxon>Embryophyta</taxon>
        <taxon>Tracheophyta</taxon>
        <taxon>Spermatophyta</taxon>
        <taxon>Magnoliopsida</taxon>
        <taxon>Liliopsida</taxon>
        <taxon>Poales</taxon>
        <taxon>Poaceae</taxon>
        <taxon>PACMAD clade</taxon>
        <taxon>Arundinoideae</taxon>
        <taxon>Arundineae</taxon>
        <taxon>Arundo</taxon>
    </lineage>
</organism>
<reference evidence="1" key="1">
    <citation type="submission" date="2014-09" db="EMBL/GenBank/DDBJ databases">
        <authorList>
            <person name="Magalhaes I.L.F."/>
            <person name="Oliveira U."/>
            <person name="Santos F.R."/>
            <person name="Vidigal T.H.D.A."/>
            <person name="Brescovit A.D."/>
            <person name="Santos A.J."/>
        </authorList>
    </citation>
    <scope>NUCLEOTIDE SEQUENCE</scope>
    <source>
        <tissue evidence="1">Shoot tissue taken approximately 20 cm above the soil surface</tissue>
    </source>
</reference>
<protein>
    <submittedName>
        <fullName evidence="1">Uncharacterized protein</fullName>
    </submittedName>
</protein>
<reference evidence="1" key="2">
    <citation type="journal article" date="2015" name="Data Brief">
        <title>Shoot transcriptome of the giant reed, Arundo donax.</title>
        <authorList>
            <person name="Barrero R.A."/>
            <person name="Guerrero F.D."/>
            <person name="Moolhuijzen P."/>
            <person name="Goolsby J.A."/>
            <person name="Tidwell J."/>
            <person name="Bellgard S.E."/>
            <person name="Bellgard M.I."/>
        </authorList>
    </citation>
    <scope>NUCLEOTIDE SEQUENCE</scope>
    <source>
        <tissue evidence="1">Shoot tissue taken approximately 20 cm above the soil surface</tissue>
    </source>
</reference>
<proteinExistence type="predicted"/>